<dbReference type="Pfam" id="PF14492">
    <property type="entry name" value="EFG_III"/>
    <property type="match status" value="1"/>
</dbReference>
<dbReference type="InterPro" id="IPR027417">
    <property type="entry name" value="P-loop_NTPase"/>
</dbReference>
<dbReference type="FunFam" id="3.40.50.300:FF:000058">
    <property type="entry name" value="Translation elongation factor 2"/>
    <property type="match status" value="1"/>
</dbReference>
<feature type="domain" description="Tr-type G" evidence="8">
    <location>
        <begin position="17"/>
        <end position="345"/>
    </location>
</feature>
<dbReference type="PROSITE" id="PS51722">
    <property type="entry name" value="G_TR_2"/>
    <property type="match status" value="1"/>
</dbReference>
<dbReference type="CDD" id="cd16261">
    <property type="entry name" value="EF2_snRNP_III"/>
    <property type="match status" value="1"/>
</dbReference>
<dbReference type="InterPro" id="IPR005225">
    <property type="entry name" value="Small_GTP-bd"/>
</dbReference>
<evidence type="ECO:0000256" key="5">
    <source>
        <dbReference type="ARBA" id="ARBA00022917"/>
    </source>
</evidence>
<evidence type="ECO:0000256" key="2">
    <source>
        <dbReference type="ARBA" id="ARBA00022490"/>
    </source>
</evidence>
<dbReference type="SUPFAM" id="SSF50447">
    <property type="entry name" value="Translation proteins"/>
    <property type="match status" value="1"/>
</dbReference>
<keyword evidence="10" id="KW-1185">Reference proteome</keyword>
<dbReference type="CDD" id="cd01681">
    <property type="entry name" value="aeEF2_snRNP_like_IV"/>
    <property type="match status" value="1"/>
</dbReference>
<dbReference type="Proteomes" id="UP000762676">
    <property type="component" value="Unassembled WGS sequence"/>
</dbReference>
<dbReference type="Pfam" id="PF03764">
    <property type="entry name" value="EFG_IV"/>
    <property type="match status" value="1"/>
</dbReference>
<dbReference type="AlphaFoldDB" id="A0AAV4HKE7"/>
<reference evidence="9 10" key="1">
    <citation type="journal article" date="2021" name="Elife">
        <title>Chloroplast acquisition without the gene transfer in kleptoplastic sea slugs, Plakobranchus ocellatus.</title>
        <authorList>
            <person name="Maeda T."/>
            <person name="Takahashi S."/>
            <person name="Yoshida T."/>
            <person name="Shimamura S."/>
            <person name="Takaki Y."/>
            <person name="Nagai Y."/>
            <person name="Toyoda A."/>
            <person name="Suzuki Y."/>
            <person name="Arimoto A."/>
            <person name="Ishii H."/>
            <person name="Satoh N."/>
            <person name="Nishiyama T."/>
            <person name="Hasebe M."/>
            <person name="Maruyama T."/>
            <person name="Minagawa J."/>
            <person name="Obokata J."/>
            <person name="Shigenobu S."/>
        </authorList>
    </citation>
    <scope>NUCLEOTIDE SEQUENCE [LARGE SCALE GENOMIC DNA]</scope>
</reference>
<evidence type="ECO:0000256" key="7">
    <source>
        <dbReference type="ARBA" id="ARBA00049117"/>
    </source>
</evidence>
<keyword evidence="4" id="KW-0251">Elongation factor</keyword>
<dbReference type="GO" id="GO:0005829">
    <property type="term" value="C:cytosol"/>
    <property type="evidence" value="ECO:0007669"/>
    <property type="project" value="TreeGrafter"/>
</dbReference>
<dbReference type="FunFam" id="3.30.70.870:FF:000002">
    <property type="entry name" value="Translation elongation factor 2"/>
    <property type="match status" value="1"/>
</dbReference>
<dbReference type="Pfam" id="PF00679">
    <property type="entry name" value="EFG_C"/>
    <property type="match status" value="1"/>
</dbReference>
<name>A0AAV4HKE7_9GAST</name>
<comment type="catalytic activity">
    <reaction evidence="7">
        <text>GTP + H2O = GDP + phosphate + H(+)</text>
        <dbReference type="Rhea" id="RHEA:19669"/>
        <dbReference type="ChEBI" id="CHEBI:15377"/>
        <dbReference type="ChEBI" id="CHEBI:15378"/>
        <dbReference type="ChEBI" id="CHEBI:37565"/>
        <dbReference type="ChEBI" id="CHEBI:43474"/>
        <dbReference type="ChEBI" id="CHEBI:58189"/>
    </reaction>
    <physiologicalReaction direction="left-to-right" evidence="7">
        <dbReference type="Rhea" id="RHEA:19670"/>
    </physiologicalReaction>
</comment>
<dbReference type="SMART" id="SM00889">
    <property type="entry name" value="EFG_IV"/>
    <property type="match status" value="1"/>
</dbReference>
<dbReference type="GO" id="GO:0005525">
    <property type="term" value="F:GTP binding"/>
    <property type="evidence" value="ECO:0007669"/>
    <property type="project" value="UniProtKB-KW"/>
</dbReference>
<dbReference type="PRINTS" id="PR00315">
    <property type="entry name" value="ELONGATNFCT"/>
</dbReference>
<dbReference type="InterPro" id="IPR035647">
    <property type="entry name" value="EFG_III/V"/>
</dbReference>
<gene>
    <name evidence="9" type="ORF">ElyMa_004499500</name>
</gene>
<sequence length="839" mass="91790">MVYLSVEVMQQTMKRRRNIRNIAVIAHVDHGKTTLTDSLLARAGVIASSQAGTKRATDTLKAEQEKGITIKSTAISLYYNMEPKDIHQLGPDGHEGTGFLINLVDSPGHVDFSPEVTAALRLVDGAMVVVDCVSGVSVQTETVLRQALCENIKPVLMMNKLDRAIFEKALTPEEIFCTLRGVVENVNALIGVYCDAESPMGDIMMDPAKGNVAFGSGLHGWGFNLRQFARLYSSKFGIKEEKIMRRLWGDNFYNPETRQWTKQQVEGSTRGFNFFVLEPLVKILQASSDNDQPQAQVLLEKLGFHLSAADLQLQGKEFMRAVMKTWLPAADAMLDMIVLHLPSPVTAQVYRTGLLYEGPLDDEASLAMKSCDPEGPLMMYIAKMVPSPEKGRFYAVGRIFSGSIVHGLKVRIMGPEFNPGGAKKRDLYFQTLSRAVLMMGGSVQPIDEAVCGNIVGLTGVDKFLQKSGTISTFEHAHNLKVLKFSVSPVVRVAVNVVHAQDLVKLVEGLRRLNKAEPLVQVSNESGQHVIAGAGELHLEIILKDLEETYAGVPIVKSDPVVKYCETVTSESDRVCLTKSSNKLNRIYMTASPLPDGLSEEIDKGEFTQDLKERARYLADTYGFDVNHARKIWCFGPNTSGPNMLVDVTHGINTSDIKDAVCAGFQWVSDEGPLCEESMRGVRLNLRDAVIHSDPAHRGGSQIIPATRRAVLGSVLTAAPALVEPVYLVETQCPVAVMGSVMSVISRRRGCVVEEIYPPGSPLCTLKGYLPVNEAFGFPTELMSETSGQAFPQCSFHHWQILPGDPLTQGTKAAEVVASVRHRKGLAPAIATAESLLDKL</sequence>
<dbReference type="GO" id="GO:1990904">
    <property type="term" value="C:ribonucleoprotein complex"/>
    <property type="evidence" value="ECO:0007669"/>
    <property type="project" value="UniProtKB-KW"/>
</dbReference>
<evidence type="ECO:0000256" key="4">
    <source>
        <dbReference type="ARBA" id="ARBA00022768"/>
    </source>
</evidence>
<dbReference type="FunFam" id="3.30.230.10:FF:000009">
    <property type="entry name" value="116 kDa U5 small nuclear ribonucleoprotein component"/>
    <property type="match status" value="1"/>
</dbReference>
<dbReference type="InterPro" id="IPR053905">
    <property type="entry name" value="EF-G-like_DII"/>
</dbReference>
<comment type="caution">
    <text evidence="9">The sequence shown here is derived from an EMBL/GenBank/DDBJ whole genome shotgun (WGS) entry which is preliminary data.</text>
</comment>
<dbReference type="FunFam" id="2.40.30.10:FF:000010">
    <property type="entry name" value="Translation elongation factor 2"/>
    <property type="match status" value="1"/>
</dbReference>
<dbReference type="SUPFAM" id="SSF54980">
    <property type="entry name" value="EF-G C-terminal domain-like"/>
    <property type="match status" value="2"/>
</dbReference>
<keyword evidence="2" id="KW-0963">Cytoplasm</keyword>
<protein>
    <submittedName>
        <fullName evidence="9">116 kDa U5 small nuclear ribonucleoprotein component protein</fullName>
    </submittedName>
</protein>
<proteinExistence type="predicted"/>
<keyword evidence="9" id="KW-0687">Ribonucleoprotein</keyword>
<dbReference type="Gene3D" id="2.40.30.10">
    <property type="entry name" value="Translation factors"/>
    <property type="match status" value="1"/>
</dbReference>
<dbReference type="FunFam" id="3.90.1430.10:FF:000003">
    <property type="entry name" value="Elongation factor 2"/>
    <property type="match status" value="1"/>
</dbReference>
<evidence type="ECO:0000256" key="1">
    <source>
        <dbReference type="ARBA" id="ARBA00004496"/>
    </source>
</evidence>
<accession>A0AAV4HKE7</accession>
<evidence type="ECO:0000256" key="3">
    <source>
        <dbReference type="ARBA" id="ARBA00022741"/>
    </source>
</evidence>
<evidence type="ECO:0000313" key="10">
    <source>
        <dbReference type="Proteomes" id="UP000762676"/>
    </source>
</evidence>
<dbReference type="SUPFAM" id="SSF54211">
    <property type="entry name" value="Ribosomal protein S5 domain 2-like"/>
    <property type="match status" value="1"/>
</dbReference>
<keyword evidence="3" id="KW-0547">Nucleotide-binding</keyword>
<keyword evidence="5" id="KW-0648">Protein biosynthesis</keyword>
<dbReference type="CDD" id="cd04096">
    <property type="entry name" value="eEF2_snRNP_like_C"/>
    <property type="match status" value="1"/>
</dbReference>
<dbReference type="CDD" id="cd01885">
    <property type="entry name" value="EF2"/>
    <property type="match status" value="1"/>
</dbReference>
<dbReference type="EMBL" id="BMAT01009093">
    <property type="protein sequence ID" value="GFR98353.1"/>
    <property type="molecule type" value="Genomic_DNA"/>
</dbReference>
<dbReference type="Pfam" id="PF22042">
    <property type="entry name" value="EF-G_D2"/>
    <property type="match status" value="1"/>
</dbReference>
<dbReference type="Gene3D" id="3.30.70.240">
    <property type="match status" value="1"/>
</dbReference>
<organism evidence="9 10">
    <name type="scientific">Elysia marginata</name>
    <dbReference type="NCBI Taxonomy" id="1093978"/>
    <lineage>
        <taxon>Eukaryota</taxon>
        <taxon>Metazoa</taxon>
        <taxon>Spiralia</taxon>
        <taxon>Lophotrochozoa</taxon>
        <taxon>Mollusca</taxon>
        <taxon>Gastropoda</taxon>
        <taxon>Heterobranchia</taxon>
        <taxon>Euthyneura</taxon>
        <taxon>Panpulmonata</taxon>
        <taxon>Sacoglossa</taxon>
        <taxon>Placobranchoidea</taxon>
        <taxon>Plakobranchidae</taxon>
        <taxon>Elysia</taxon>
    </lineage>
</organism>
<dbReference type="SUPFAM" id="SSF52540">
    <property type="entry name" value="P-loop containing nucleoside triphosphate hydrolases"/>
    <property type="match status" value="1"/>
</dbReference>
<dbReference type="InterPro" id="IPR014721">
    <property type="entry name" value="Ribsml_uS5_D2-typ_fold_subgr"/>
</dbReference>
<dbReference type="PROSITE" id="PS00301">
    <property type="entry name" value="G_TR_1"/>
    <property type="match status" value="1"/>
</dbReference>
<dbReference type="NCBIfam" id="TIGR00231">
    <property type="entry name" value="small_GTP"/>
    <property type="match status" value="1"/>
</dbReference>
<evidence type="ECO:0000259" key="8">
    <source>
        <dbReference type="PROSITE" id="PS51722"/>
    </source>
</evidence>
<dbReference type="PANTHER" id="PTHR42908:SF10">
    <property type="entry name" value="EUKARYOTIC TRANSLATION ELONGATION FACTOR 2"/>
    <property type="match status" value="1"/>
</dbReference>
<dbReference type="FunFam" id="3.30.70.240:FF:000003">
    <property type="entry name" value="Translation elongation factor 2"/>
    <property type="match status" value="1"/>
</dbReference>
<dbReference type="GO" id="GO:0043022">
    <property type="term" value="F:ribosome binding"/>
    <property type="evidence" value="ECO:0007669"/>
    <property type="project" value="TreeGrafter"/>
</dbReference>
<dbReference type="InterPro" id="IPR000640">
    <property type="entry name" value="EFG_V-like"/>
</dbReference>
<evidence type="ECO:0000256" key="6">
    <source>
        <dbReference type="ARBA" id="ARBA00023134"/>
    </source>
</evidence>
<dbReference type="Pfam" id="PF00009">
    <property type="entry name" value="GTP_EFTU"/>
    <property type="match status" value="1"/>
</dbReference>
<comment type="subcellular location">
    <subcellularLocation>
        <location evidence="1">Cytoplasm</location>
    </subcellularLocation>
</comment>
<dbReference type="GO" id="GO:0003746">
    <property type="term" value="F:translation elongation factor activity"/>
    <property type="evidence" value="ECO:0007669"/>
    <property type="project" value="UniProtKB-KW"/>
</dbReference>
<dbReference type="InterPro" id="IPR041095">
    <property type="entry name" value="EFG_II"/>
</dbReference>
<evidence type="ECO:0000313" key="9">
    <source>
        <dbReference type="EMBL" id="GFR98353.1"/>
    </source>
</evidence>
<dbReference type="InterPro" id="IPR020568">
    <property type="entry name" value="Ribosomal_Su5_D2-typ_SF"/>
</dbReference>
<dbReference type="Gene3D" id="3.30.70.870">
    <property type="entry name" value="Elongation Factor G (Translational Gtpase), domain 3"/>
    <property type="match status" value="1"/>
</dbReference>
<keyword evidence="6" id="KW-0342">GTP-binding</keyword>
<dbReference type="PANTHER" id="PTHR42908">
    <property type="entry name" value="TRANSLATION ELONGATION FACTOR-RELATED"/>
    <property type="match status" value="1"/>
</dbReference>
<dbReference type="SMART" id="SM00838">
    <property type="entry name" value="EFG_C"/>
    <property type="match status" value="1"/>
</dbReference>
<dbReference type="InterPro" id="IPR005517">
    <property type="entry name" value="Transl_elong_EFG/EF2_IV"/>
</dbReference>
<dbReference type="InterPro" id="IPR031157">
    <property type="entry name" value="G_TR_CS"/>
</dbReference>
<dbReference type="InterPro" id="IPR009000">
    <property type="entry name" value="Transl_B-barrel_sf"/>
</dbReference>
<dbReference type="GO" id="GO:0003924">
    <property type="term" value="F:GTPase activity"/>
    <property type="evidence" value="ECO:0007669"/>
    <property type="project" value="InterPro"/>
</dbReference>
<dbReference type="Gene3D" id="3.90.1430.10">
    <property type="entry name" value="Yeast translation eEF2 (G' domain)"/>
    <property type="match status" value="1"/>
</dbReference>
<dbReference type="InterPro" id="IPR000795">
    <property type="entry name" value="T_Tr_GTP-bd_dom"/>
</dbReference>
<dbReference type="Gene3D" id="3.40.50.300">
    <property type="entry name" value="P-loop containing nucleotide triphosphate hydrolases"/>
    <property type="match status" value="1"/>
</dbReference>
<dbReference type="Gene3D" id="3.30.230.10">
    <property type="match status" value="1"/>
</dbReference>